<organism evidence="8 10">
    <name type="scientific">Ustilago bromivora</name>
    <dbReference type="NCBI Taxonomy" id="307758"/>
    <lineage>
        <taxon>Eukaryota</taxon>
        <taxon>Fungi</taxon>
        <taxon>Dikarya</taxon>
        <taxon>Basidiomycota</taxon>
        <taxon>Ustilaginomycotina</taxon>
        <taxon>Ustilaginomycetes</taxon>
        <taxon>Ustilaginales</taxon>
        <taxon>Ustilaginaceae</taxon>
        <taxon>Ustilago</taxon>
    </lineage>
</organism>
<name>A0A1K0GIF7_9BASI</name>
<dbReference type="GO" id="GO:0070979">
    <property type="term" value="P:protein K11-linked ubiquitination"/>
    <property type="evidence" value="ECO:0007669"/>
    <property type="project" value="TreeGrafter"/>
</dbReference>
<feature type="compositionally biased region" description="Polar residues" evidence="5">
    <location>
        <begin position="538"/>
        <end position="550"/>
    </location>
</feature>
<dbReference type="InterPro" id="IPR041221">
    <property type="entry name" value="APC1_C"/>
</dbReference>
<feature type="domain" description="Anaphase-promoting complex subunit 1 N-terminal" evidence="6">
    <location>
        <begin position="72"/>
        <end position="473"/>
    </location>
</feature>
<evidence type="ECO:0000256" key="5">
    <source>
        <dbReference type="SAM" id="MobiDB-lite"/>
    </source>
</evidence>
<evidence type="ECO:0000256" key="4">
    <source>
        <dbReference type="ARBA" id="ARBA00023306"/>
    </source>
</evidence>
<feature type="compositionally biased region" description="Polar residues" evidence="5">
    <location>
        <begin position="48"/>
        <end position="59"/>
    </location>
</feature>
<feature type="compositionally biased region" description="Polar residues" evidence="5">
    <location>
        <begin position="382"/>
        <end position="394"/>
    </location>
</feature>
<dbReference type="OrthoDB" id="26401at2759"/>
<dbReference type="GO" id="GO:0051301">
    <property type="term" value="P:cell division"/>
    <property type="evidence" value="ECO:0007669"/>
    <property type="project" value="UniProtKB-KW"/>
</dbReference>
<feature type="region of interest" description="Disordered" evidence="5">
    <location>
        <begin position="524"/>
        <end position="550"/>
    </location>
</feature>
<dbReference type="GO" id="GO:0060090">
    <property type="term" value="F:molecular adaptor activity"/>
    <property type="evidence" value="ECO:0007669"/>
    <property type="project" value="TreeGrafter"/>
</dbReference>
<keyword evidence="11" id="KW-1185">Reference proteome</keyword>
<protein>
    <submittedName>
        <fullName evidence="8">Related to negative regulator of mitosis</fullName>
    </submittedName>
</protein>
<dbReference type="EMBL" id="ULHB01000005">
    <property type="protein sequence ID" value="SYW75272.1"/>
    <property type="molecule type" value="Genomic_DNA"/>
</dbReference>
<evidence type="ECO:0000313" key="8">
    <source>
        <dbReference type="EMBL" id="SAM67460.1"/>
    </source>
</evidence>
<dbReference type="Pfam" id="PF18122">
    <property type="entry name" value="APC1_C"/>
    <property type="match status" value="1"/>
</dbReference>
<keyword evidence="3" id="KW-0498">Mitosis</keyword>
<dbReference type="GO" id="GO:0031145">
    <property type="term" value="P:anaphase-promoting complex-dependent catabolic process"/>
    <property type="evidence" value="ECO:0007669"/>
    <property type="project" value="TreeGrafter"/>
</dbReference>
<feature type="domain" description="Anaphase-promoting complex subunit 1 C-terminal" evidence="7">
    <location>
        <begin position="1882"/>
        <end position="2023"/>
    </location>
</feature>
<evidence type="ECO:0000259" key="7">
    <source>
        <dbReference type="Pfam" id="PF18122"/>
    </source>
</evidence>
<feature type="region of interest" description="Disordered" evidence="5">
    <location>
        <begin position="369"/>
        <end position="481"/>
    </location>
</feature>
<evidence type="ECO:0000256" key="1">
    <source>
        <dbReference type="ARBA" id="ARBA00010547"/>
    </source>
</evidence>
<dbReference type="Proteomes" id="UP000179920">
    <property type="component" value="Chromosome II"/>
</dbReference>
<evidence type="ECO:0000313" key="10">
    <source>
        <dbReference type="Proteomes" id="UP000179920"/>
    </source>
</evidence>
<feature type="compositionally biased region" description="Low complexity" evidence="5">
    <location>
        <begin position="395"/>
        <end position="406"/>
    </location>
</feature>
<dbReference type="EMBL" id="LT558118">
    <property type="protein sequence ID" value="SAM67460.1"/>
    <property type="molecule type" value="Genomic_DNA"/>
</dbReference>
<feature type="compositionally biased region" description="Basic and acidic residues" evidence="5">
    <location>
        <begin position="453"/>
        <end position="473"/>
    </location>
</feature>
<keyword evidence="2" id="KW-0132">Cell division</keyword>
<accession>A0A1K0GIF7</accession>
<reference evidence="9" key="3">
    <citation type="submission" date="2018-08" db="EMBL/GenBank/DDBJ databases">
        <authorList>
            <person name="Guldener U."/>
        </authorList>
    </citation>
    <scope>NUCLEOTIDE SEQUENCE</scope>
    <source>
        <strain evidence="9">UB2</strain>
    </source>
</reference>
<keyword evidence="4" id="KW-0131">Cell cycle</keyword>
<evidence type="ECO:0000256" key="3">
    <source>
        <dbReference type="ARBA" id="ARBA00022776"/>
    </source>
</evidence>
<reference evidence="8" key="1">
    <citation type="submission" date="2016-04" db="EMBL/GenBank/DDBJ databases">
        <authorList>
            <person name="Evans L.H."/>
            <person name="Alamgir A."/>
            <person name="Owens N."/>
            <person name="Weber N.D."/>
            <person name="Virtaneva K."/>
            <person name="Barbian K."/>
            <person name="Babar A."/>
            <person name="Rosenke K."/>
        </authorList>
    </citation>
    <scope>NUCLEOTIDE SEQUENCE</scope>
    <source>
        <strain evidence="8">UB2112</strain>
    </source>
</reference>
<dbReference type="InterPro" id="IPR011989">
    <property type="entry name" value="ARM-like"/>
</dbReference>
<reference evidence="10" key="2">
    <citation type="submission" date="2016-04" db="EMBL/GenBank/DDBJ databases">
        <authorList>
            <person name="Guldener U."/>
            <person name="Guldener U."/>
        </authorList>
    </citation>
    <scope>NUCLEOTIDE SEQUENCE [LARGE SCALE GENOMIC DNA]</scope>
    <source>
        <strain evidence="10">UB2112</strain>
    </source>
</reference>
<feature type="region of interest" description="Disordered" evidence="5">
    <location>
        <begin position="48"/>
        <end position="75"/>
    </location>
</feature>
<dbReference type="PANTHER" id="PTHR12827">
    <property type="entry name" value="MEIOTIC CHECKPOINT REGULATOR TSG24 FAMILY MEMBER"/>
    <property type="match status" value="1"/>
</dbReference>
<evidence type="ECO:0000259" key="6">
    <source>
        <dbReference type="Pfam" id="PF12859"/>
    </source>
</evidence>
<evidence type="ECO:0000313" key="9">
    <source>
        <dbReference type="EMBL" id="SYW75272.1"/>
    </source>
</evidence>
<dbReference type="InterPro" id="IPR049255">
    <property type="entry name" value="Apc1_N"/>
</dbReference>
<dbReference type="GO" id="GO:0005680">
    <property type="term" value="C:anaphase-promoting complex"/>
    <property type="evidence" value="ECO:0007669"/>
    <property type="project" value="InterPro"/>
</dbReference>
<sequence>MSAAHRISQRVQSRIKNASLDWDPTLAGQTSELITRLQKIRARSTATTQGTFITSSHASHSCKRPRHGHNSDSRVSANDELHWQANLLTWTRGSTLMRTFSFSSPVLQAFWTLFHVSSTDDIQMAPGRTRSDRQSHPLAGALCVFFEQAIHIHFPGLGEQVDMDLPFRFAIAFPAPVGFLVQRQIESEDERIASRLQKPSVSSSLPTSTSYVGYPFPDLGNTTDSSYNLSHLLDETDHASTSQLHEDSTRLLPMVFYLSRCYDDLVPVDRFPQLSFSSRPLTDPKPMTHGPASPFGEIDETVVYVSTNSDDHSPSIVVTTSQTSSAIRIYAFAARPSAFEATATLLSTPHIHSTLSSATANGKANATDAHIPASTTKGDEGQQASANGHYNMTDTPAASMAPSSTALGRGYPTNVRRSARIDLERRTSGMTTAGMGRDPSGRSRRISAMHSGTADRRSTGRKDDQASQGRDRTLGNISHTADGLRLQSQAYQHEAMMEELGAAGTSMRISTNNPASAARIRHSSQAAARTPYGGPRISNRTASSAIKNRPSMNLSRLDTSIDTGRLTSGLVTGAGEGVRADAMDTDNGLIEDDNVDLVRLADMDSFARSFASVCLLDEIKVPGIATNLDAATVHVHSASFARVDTDATYVFLSVPSTNQTFTRRLGYQRLGSAARSRHLPFCKSPSKLQAFDVIPTSNLAPVRSLSSDSTEVVTVSPEGVYKLHLGPPSASLPALDVSDFEPLVTKLKRLPDGATPYAMEPVNGTVGSTVQIKSSTSSERTFVEIDLRPKCSTTARVLTAFRQVLPHKLHANITSQWIRARFLSENKPLRQSEQAVADRDWSALLDVFHSQRPSLTHDPEDVQSGSTASSLAHLLFGDDPLMACLAPLQAAQPADHRAEATDAITETLEAAEAHQAASVLYLLAEETCLDSSNSHDEASKIAQLAVSLAHQHSAEAWIDSLSRRFSVGNAEHESKPESFPTKSISATGFESPPKDLYQVLTSKLSGSAEKMVTLRGWLDLKEDGTSMASNDAAKAFPVINALLQTYAVFARADLGHQHLSTSVVEAMISHGLDLERLRRLPFGVALPLYQALRCCQINPPSGKSADFYRIVQRAEVVMNTSMQRSSLSTASARHIPTQLVRTLPEDAPLNAICAQLFSRDFRLRDVVAMLRTDTVNSVYVAEGENQTEASITEQHNAAVAAIGERTKALSPGRAMLFMTSRSFSPTQKWRISSLCLAVKVHPRGTTIEPDNKADTAGLDWPEFHNGVASVLELNLMGGMHIDSKWIFAHLGEQVTARHAGFLYGLGLMRQLPTLTPVHVFRYLKMRNDLLTIGFLLGMAVSTVGTADPTARHLIGMQLTAFLPPGSAPLNLSTITQTAGLLAMGLVFLGSNHRWTAKRMLDQIGAQECPVPNIQPQHREAYSLSAGLALGLVYLGKGRSDGMKSLPDKRIIARLANLIKGSGDANDDVSLSGKVSMGEGVKVGHEINLTSGPAALAFGLIYLRSNNNMIADVMGPPQTQGELDLLRPDVLFAHVLARSLILWDSIEPTREWLEGVLPEWMQKRIKTGKPLPEAAQLAQIDMQAGACFAIGLKYAGSKDQTARDRLWMQLDTLERQVKVQTVSFFSKIRRAAVRAALDQVRISLAMVMAGSGDVDLLRHLRRAHGDVDAETCYGSHMVTHMALGFLFLGGGRFTLGTSDLGIAALLISFLPPFPRSSGDNRAHLQAFRHLWYFAIEPRLLVATDIDTNQLVSLPVKIAAAAETTASDAPAFTPLLLPNQRLVGPIESATVRYWPASIDSKSVGARSGASGSAALVAKASSSKASSSTASQILFVKRKTAHLDYLADPHGSRSLSTRAQETAPMDVSSDATAVVGPGSAELQEAMRGFAAAGKHRELVRSLSQVSTQARPDGAEQGDAVVPLLRTVVMECLTMDKTYMLPTYAQIAHLEQLGQKDTRPWLRHYRDLRFADEFYRHHYKRLFSDDMTGDTGNQPQLLVQPGLLAILRLRAQQHAKALFEGSTVLQEAIVDHLTTKRDELPIGGLSRSEADAFWTVLTASEAPSADEVRDLTHAIGESIFAWNPAAGVKTEEGCPSQLKASVQTIAEAAFGGTERPPWTTFILDRITERFIRRDLHM</sequence>
<evidence type="ECO:0000313" key="11">
    <source>
        <dbReference type="Proteomes" id="UP000658997"/>
    </source>
</evidence>
<dbReference type="Gene3D" id="1.25.10.10">
    <property type="entry name" value="Leucine-rich Repeat Variant"/>
    <property type="match status" value="2"/>
</dbReference>
<dbReference type="Proteomes" id="UP000658997">
    <property type="component" value="Unassembled WGS sequence"/>
</dbReference>
<evidence type="ECO:0000256" key="2">
    <source>
        <dbReference type="ARBA" id="ARBA00022618"/>
    </source>
</evidence>
<dbReference type="GO" id="GO:0007091">
    <property type="term" value="P:metaphase/anaphase transition of mitotic cell cycle"/>
    <property type="evidence" value="ECO:0007669"/>
    <property type="project" value="TreeGrafter"/>
</dbReference>
<gene>
    <name evidence="9" type="ORF">UBRO2_00507</name>
    <name evidence="8" type="ORF">UBRO_03971</name>
</gene>
<dbReference type="PANTHER" id="PTHR12827:SF3">
    <property type="entry name" value="ANAPHASE-PROMOTING COMPLEX SUBUNIT 1"/>
    <property type="match status" value="1"/>
</dbReference>
<dbReference type="Pfam" id="PF12859">
    <property type="entry name" value="ANAPC1"/>
    <property type="match status" value="1"/>
</dbReference>
<comment type="similarity">
    <text evidence="1">Belongs to the APC1 family.</text>
</comment>
<proteinExistence type="inferred from homology"/>
<dbReference type="InterPro" id="IPR024990">
    <property type="entry name" value="Apc1"/>
</dbReference>